<gene>
    <name evidence="9" type="ORF">GT037_004725</name>
</gene>
<keyword evidence="10" id="KW-1185">Reference proteome</keyword>
<feature type="domain" description="Rhodopsin" evidence="8">
    <location>
        <begin position="28"/>
        <end position="262"/>
    </location>
</feature>
<feature type="transmembrane region" description="Helical" evidence="7">
    <location>
        <begin position="175"/>
        <end position="193"/>
    </location>
</feature>
<comment type="similarity">
    <text evidence="5">Belongs to the SAT4 family.</text>
</comment>
<dbReference type="RefSeq" id="XP_038788044.1">
    <property type="nucleotide sequence ID" value="XM_038929772.1"/>
</dbReference>
<dbReference type="PANTHER" id="PTHR33048:SF92">
    <property type="entry name" value="INTEGRAL MEMBRANE PROTEIN"/>
    <property type="match status" value="1"/>
</dbReference>
<evidence type="ECO:0000256" key="5">
    <source>
        <dbReference type="ARBA" id="ARBA00038359"/>
    </source>
</evidence>
<feature type="compositionally biased region" description="Basic residues" evidence="6">
    <location>
        <begin position="295"/>
        <end position="304"/>
    </location>
</feature>
<comment type="caution">
    <text evidence="9">The sequence shown here is derived from an EMBL/GenBank/DDBJ whole genome shotgun (WGS) entry which is preliminary data.</text>
</comment>
<dbReference type="InterPro" id="IPR052337">
    <property type="entry name" value="SAT4-like"/>
</dbReference>
<evidence type="ECO:0000256" key="3">
    <source>
        <dbReference type="ARBA" id="ARBA00022989"/>
    </source>
</evidence>
<evidence type="ECO:0000259" key="8">
    <source>
        <dbReference type="Pfam" id="PF20684"/>
    </source>
</evidence>
<reference evidence="9" key="2">
    <citation type="submission" date="2020-08" db="EMBL/GenBank/DDBJ databases">
        <title>Draft Genome Sequence of Cumin Blight Pathogen Alternaria burnsii.</title>
        <authorList>
            <person name="Feng Z."/>
        </authorList>
    </citation>
    <scope>NUCLEOTIDE SEQUENCE</scope>
    <source>
        <strain evidence="9">CBS107.38</strain>
    </source>
</reference>
<dbReference type="EMBL" id="JAAABM010000005">
    <property type="protein sequence ID" value="KAF7677866.1"/>
    <property type="molecule type" value="Genomic_DNA"/>
</dbReference>
<sequence>MANGVAPESVIPIEGTLLALAMLVASGRLVPRFLQRQYPTVSDSLLIASILDAIGLFVTDYLTYIWGGMSDDVPEPSTARVIALKKVQFAGNAFYDTGIYWPKLAILALYFRLIPPTMPWLRKALYAVTLFTGTAMISTFFLDTFWCGRQVSQNWSPDEGACNTFSSKEVFRIDWSLNVTSDLFIFALPFPLLRSLQLRRRQIWGLVATFSLGAVTIAMSMVRFATIEVIYAWTNVYVLSMAEMAVAIMVVSLPSMRSFLRRGTLFSSNKKSRSSESRTYGHQTPASGSHNFLRPSRRGKHSVRVHTDEDSGSEVELNTMARKDVIYETHRMAHYIDGKDCMISEWILLIFAYLFVAARMYTRLFRLHSKLDASDYLLIASALVALGLIICDTLTYKMGVLDNYETSEKLSKISFASNYFYDVGMGFPKLSMLAFYWAFFNLSGHPGLRKMLFGITAFVIASYLTILFDDTFFCGTPVSVQWSQEEGACSVFYAPEPFILNFTLNLACYLVVYAVPVVLLAKGILRSSTGVGLTFALGALTIASGIVRFVCLKVGTGQENLVYPLSMVEMTLSIIVVALPGLKPLVRQTKV</sequence>
<feature type="transmembrane region" description="Helical" evidence="7">
    <location>
        <begin position="533"/>
        <end position="555"/>
    </location>
</feature>
<feature type="transmembrane region" description="Helical" evidence="7">
    <location>
        <begin position="451"/>
        <end position="468"/>
    </location>
</feature>
<feature type="transmembrane region" description="Helical" evidence="7">
    <location>
        <begin position="230"/>
        <end position="253"/>
    </location>
</feature>
<proteinExistence type="inferred from homology"/>
<keyword evidence="9" id="KW-0282">Flagellum</keyword>
<keyword evidence="9" id="KW-0966">Cell projection</keyword>
<protein>
    <submittedName>
        <fullName evidence="9">Archaeal flagellin n-terminal-like domain-containing protein</fullName>
    </submittedName>
</protein>
<keyword evidence="2 7" id="KW-0812">Transmembrane</keyword>
<dbReference type="GeneID" id="62202950"/>
<feature type="region of interest" description="Disordered" evidence="6">
    <location>
        <begin position="270"/>
        <end position="312"/>
    </location>
</feature>
<feature type="transmembrane region" description="Helical" evidence="7">
    <location>
        <begin position="205"/>
        <end position="224"/>
    </location>
</feature>
<feature type="transmembrane region" description="Helical" evidence="7">
    <location>
        <begin position="561"/>
        <end position="582"/>
    </location>
</feature>
<feature type="transmembrane region" description="Helical" evidence="7">
    <location>
        <begin position="46"/>
        <end position="67"/>
    </location>
</feature>
<dbReference type="AlphaFoldDB" id="A0A8H7B660"/>
<feature type="transmembrane region" description="Helical" evidence="7">
    <location>
        <begin position="498"/>
        <end position="521"/>
    </location>
</feature>
<dbReference type="PANTHER" id="PTHR33048">
    <property type="entry name" value="PTH11-LIKE INTEGRAL MEMBRANE PROTEIN (AFU_ORTHOLOGUE AFUA_5G11245)"/>
    <property type="match status" value="1"/>
</dbReference>
<dbReference type="Pfam" id="PF20684">
    <property type="entry name" value="Fung_rhodopsin"/>
    <property type="match status" value="2"/>
</dbReference>
<evidence type="ECO:0000313" key="10">
    <source>
        <dbReference type="Proteomes" id="UP000596902"/>
    </source>
</evidence>
<evidence type="ECO:0000313" key="9">
    <source>
        <dbReference type="EMBL" id="KAF7677866.1"/>
    </source>
</evidence>
<feature type="transmembrane region" description="Helical" evidence="7">
    <location>
        <begin position="419"/>
        <end position="439"/>
    </location>
</feature>
<feature type="compositionally biased region" description="Polar residues" evidence="6">
    <location>
        <begin position="280"/>
        <end position="290"/>
    </location>
</feature>
<feature type="transmembrane region" description="Helical" evidence="7">
    <location>
        <begin position="15"/>
        <end position="34"/>
    </location>
</feature>
<evidence type="ECO:0000256" key="6">
    <source>
        <dbReference type="SAM" id="MobiDB-lite"/>
    </source>
</evidence>
<feature type="domain" description="Rhodopsin" evidence="8">
    <location>
        <begin position="358"/>
        <end position="587"/>
    </location>
</feature>
<dbReference type="GO" id="GO:0016020">
    <property type="term" value="C:membrane"/>
    <property type="evidence" value="ECO:0007669"/>
    <property type="project" value="UniProtKB-SubCell"/>
</dbReference>
<evidence type="ECO:0000256" key="4">
    <source>
        <dbReference type="ARBA" id="ARBA00023136"/>
    </source>
</evidence>
<feature type="transmembrane region" description="Helical" evidence="7">
    <location>
        <begin position="376"/>
        <end position="399"/>
    </location>
</feature>
<evidence type="ECO:0000256" key="2">
    <source>
        <dbReference type="ARBA" id="ARBA00022692"/>
    </source>
</evidence>
<keyword evidence="9" id="KW-0969">Cilium</keyword>
<dbReference type="InterPro" id="IPR049326">
    <property type="entry name" value="Rhodopsin_dom_fungi"/>
</dbReference>
<evidence type="ECO:0000256" key="1">
    <source>
        <dbReference type="ARBA" id="ARBA00004141"/>
    </source>
</evidence>
<keyword evidence="4 7" id="KW-0472">Membrane</keyword>
<dbReference type="Proteomes" id="UP000596902">
    <property type="component" value="Unassembled WGS sequence"/>
</dbReference>
<keyword evidence="3 7" id="KW-1133">Transmembrane helix</keyword>
<comment type="subcellular location">
    <subcellularLocation>
        <location evidence="1">Membrane</location>
        <topology evidence="1">Multi-pass membrane protein</topology>
    </subcellularLocation>
</comment>
<feature type="transmembrane region" description="Helical" evidence="7">
    <location>
        <begin position="93"/>
        <end position="113"/>
    </location>
</feature>
<accession>A0A8H7B660</accession>
<organism evidence="9 10">
    <name type="scientific">Alternaria burnsii</name>
    <dbReference type="NCBI Taxonomy" id="1187904"/>
    <lineage>
        <taxon>Eukaryota</taxon>
        <taxon>Fungi</taxon>
        <taxon>Dikarya</taxon>
        <taxon>Ascomycota</taxon>
        <taxon>Pezizomycotina</taxon>
        <taxon>Dothideomycetes</taxon>
        <taxon>Pleosporomycetidae</taxon>
        <taxon>Pleosporales</taxon>
        <taxon>Pleosporineae</taxon>
        <taxon>Pleosporaceae</taxon>
        <taxon>Alternaria</taxon>
        <taxon>Alternaria sect. Alternaria</taxon>
    </lineage>
</organism>
<feature type="transmembrane region" description="Helical" evidence="7">
    <location>
        <begin position="125"/>
        <end position="146"/>
    </location>
</feature>
<name>A0A8H7B660_9PLEO</name>
<reference evidence="9" key="1">
    <citation type="submission" date="2020-01" db="EMBL/GenBank/DDBJ databases">
        <authorList>
            <person name="Feng Z.H.Z."/>
        </authorList>
    </citation>
    <scope>NUCLEOTIDE SEQUENCE</scope>
    <source>
        <strain evidence="9">CBS107.38</strain>
    </source>
</reference>
<evidence type="ECO:0000256" key="7">
    <source>
        <dbReference type="SAM" id="Phobius"/>
    </source>
</evidence>